<sequence length="256" mass="29181">MFFYLSQFLSFLAMPLTLVLLFLAFGFWKRKKPFGRKSILLGIVLLYLFSNQFLANSVMRWWEPEVVDFNDLEHHEVGVILTGVTNINKSSGERTFFARGADRVTHTLQLYRLGKINKILITGGLGLDPSQDTPEAQLLKNVLLLAGVPEDSILLEPLAKNTRENALFSKQLLDSSGYPSQQKHLLITSASHMPRAKACFDKVGLQTSIFPVDYYGEDLRFNIPVLFFPDPQSMLMWHKLFKEWIGIAMYKVAGYI</sequence>
<dbReference type="CDD" id="cd06259">
    <property type="entry name" value="YdcF-like"/>
    <property type="match status" value="1"/>
</dbReference>
<proteinExistence type="predicted"/>
<dbReference type="InterPro" id="IPR003848">
    <property type="entry name" value="DUF218"/>
</dbReference>
<dbReference type="InterPro" id="IPR051599">
    <property type="entry name" value="Cell_Envelope_Assoc"/>
</dbReference>
<accession>A0ABS9BVS3</accession>
<evidence type="ECO:0000313" key="4">
    <source>
        <dbReference type="Proteomes" id="UP001201449"/>
    </source>
</evidence>
<dbReference type="Proteomes" id="UP001201449">
    <property type="component" value="Unassembled WGS sequence"/>
</dbReference>
<comment type="caution">
    <text evidence="3">The sequence shown here is derived from an EMBL/GenBank/DDBJ whole genome shotgun (WGS) entry which is preliminary data.</text>
</comment>
<dbReference type="EMBL" id="JAKEVZ010000008">
    <property type="protein sequence ID" value="MCF1751807.1"/>
    <property type="molecule type" value="Genomic_DNA"/>
</dbReference>
<evidence type="ECO:0000313" key="3">
    <source>
        <dbReference type="EMBL" id="MCF1751807.1"/>
    </source>
</evidence>
<feature type="transmembrane region" description="Helical" evidence="1">
    <location>
        <begin position="39"/>
        <end position="62"/>
    </location>
</feature>
<feature type="transmembrane region" description="Helical" evidence="1">
    <location>
        <begin position="6"/>
        <end position="27"/>
    </location>
</feature>
<dbReference type="PANTHER" id="PTHR30336">
    <property type="entry name" value="INNER MEMBRANE PROTEIN, PROBABLE PERMEASE"/>
    <property type="match status" value="1"/>
</dbReference>
<reference evidence="3 4" key="1">
    <citation type="submission" date="2022-01" db="EMBL/GenBank/DDBJ databases">
        <title>Mariniradius saccharolyticus sp. nov., isolated from sediment of a river.</title>
        <authorList>
            <person name="Liu H."/>
        </authorList>
    </citation>
    <scope>NUCLEOTIDE SEQUENCE [LARGE SCALE GENOMIC DNA]</scope>
    <source>
        <strain evidence="3 4">RY-2</strain>
    </source>
</reference>
<keyword evidence="1" id="KW-0812">Transmembrane</keyword>
<dbReference type="PANTHER" id="PTHR30336:SF4">
    <property type="entry name" value="ENVELOPE BIOGENESIS FACTOR ELYC"/>
    <property type="match status" value="1"/>
</dbReference>
<keyword evidence="4" id="KW-1185">Reference proteome</keyword>
<organism evidence="3 4">
    <name type="scientific">Mariniradius sediminis</name>
    <dbReference type="NCBI Taxonomy" id="2909237"/>
    <lineage>
        <taxon>Bacteria</taxon>
        <taxon>Pseudomonadati</taxon>
        <taxon>Bacteroidota</taxon>
        <taxon>Cytophagia</taxon>
        <taxon>Cytophagales</taxon>
        <taxon>Cyclobacteriaceae</taxon>
        <taxon>Mariniradius</taxon>
    </lineage>
</organism>
<protein>
    <submittedName>
        <fullName evidence="3">YdcF family protein</fullName>
    </submittedName>
</protein>
<evidence type="ECO:0000259" key="2">
    <source>
        <dbReference type="Pfam" id="PF02698"/>
    </source>
</evidence>
<keyword evidence="1" id="KW-1133">Transmembrane helix</keyword>
<name>A0ABS9BVS3_9BACT</name>
<gene>
    <name evidence="3" type="ORF">L0U89_12070</name>
</gene>
<dbReference type="RefSeq" id="WP_234861751.1">
    <property type="nucleotide sequence ID" value="NZ_JAKEVZ010000008.1"/>
</dbReference>
<feature type="domain" description="DUF218" evidence="2">
    <location>
        <begin position="98"/>
        <end position="246"/>
    </location>
</feature>
<evidence type="ECO:0000256" key="1">
    <source>
        <dbReference type="SAM" id="Phobius"/>
    </source>
</evidence>
<keyword evidence="1" id="KW-0472">Membrane</keyword>
<dbReference type="InterPro" id="IPR014729">
    <property type="entry name" value="Rossmann-like_a/b/a_fold"/>
</dbReference>
<dbReference type="Pfam" id="PF02698">
    <property type="entry name" value="DUF218"/>
    <property type="match status" value="1"/>
</dbReference>
<dbReference type="Gene3D" id="3.40.50.620">
    <property type="entry name" value="HUPs"/>
    <property type="match status" value="1"/>
</dbReference>